<evidence type="ECO:0000313" key="9">
    <source>
        <dbReference type="EMBL" id="CAI9298062.1"/>
    </source>
</evidence>
<feature type="transmembrane region" description="Helical" evidence="8">
    <location>
        <begin position="330"/>
        <end position="350"/>
    </location>
</feature>
<keyword evidence="3" id="KW-0813">Transport</keyword>
<evidence type="ECO:0000256" key="1">
    <source>
        <dbReference type="ARBA" id="ARBA00004141"/>
    </source>
</evidence>
<evidence type="ECO:0000313" key="10">
    <source>
        <dbReference type="Proteomes" id="UP001177003"/>
    </source>
</evidence>
<dbReference type="PANTHER" id="PTHR31064">
    <property type="entry name" value="POTASSIUM TRANSPORT PROTEIN DDB_G0292412-RELATED"/>
    <property type="match status" value="1"/>
</dbReference>
<keyword evidence="7 8" id="KW-0472">Membrane</keyword>
<protein>
    <recommendedName>
        <fullName evidence="11">Sodium transporter</fullName>
    </recommendedName>
</protein>
<feature type="transmembrane region" description="Helical" evidence="8">
    <location>
        <begin position="386"/>
        <end position="406"/>
    </location>
</feature>
<dbReference type="AlphaFoldDB" id="A0AA36EJJ6"/>
<feature type="transmembrane region" description="Helical" evidence="8">
    <location>
        <begin position="246"/>
        <end position="263"/>
    </location>
</feature>
<feature type="transmembrane region" description="Helical" evidence="8">
    <location>
        <begin position="46"/>
        <end position="67"/>
    </location>
</feature>
<dbReference type="EMBL" id="OX465084">
    <property type="protein sequence ID" value="CAI9298062.1"/>
    <property type="molecule type" value="Genomic_DNA"/>
</dbReference>
<keyword evidence="6" id="KW-0406">Ion transport</keyword>
<dbReference type="Pfam" id="PF02386">
    <property type="entry name" value="TrkH"/>
    <property type="match status" value="1"/>
</dbReference>
<evidence type="ECO:0000256" key="8">
    <source>
        <dbReference type="SAM" id="Phobius"/>
    </source>
</evidence>
<reference evidence="9" key="1">
    <citation type="submission" date="2023-04" db="EMBL/GenBank/DDBJ databases">
        <authorList>
            <person name="Vijverberg K."/>
            <person name="Xiong W."/>
            <person name="Schranz E."/>
        </authorList>
    </citation>
    <scope>NUCLEOTIDE SEQUENCE</scope>
</reference>
<keyword evidence="5 8" id="KW-1133">Transmembrane helix</keyword>
<evidence type="ECO:0000256" key="7">
    <source>
        <dbReference type="ARBA" id="ARBA00023136"/>
    </source>
</evidence>
<organism evidence="9 10">
    <name type="scientific">Lactuca saligna</name>
    <name type="common">Willowleaf lettuce</name>
    <dbReference type="NCBI Taxonomy" id="75948"/>
    <lineage>
        <taxon>Eukaryota</taxon>
        <taxon>Viridiplantae</taxon>
        <taxon>Streptophyta</taxon>
        <taxon>Embryophyta</taxon>
        <taxon>Tracheophyta</taxon>
        <taxon>Spermatophyta</taxon>
        <taxon>Magnoliopsida</taxon>
        <taxon>eudicotyledons</taxon>
        <taxon>Gunneridae</taxon>
        <taxon>Pentapetalae</taxon>
        <taxon>asterids</taxon>
        <taxon>campanulids</taxon>
        <taxon>Asterales</taxon>
        <taxon>Asteraceae</taxon>
        <taxon>Cichorioideae</taxon>
        <taxon>Cichorieae</taxon>
        <taxon>Lactucinae</taxon>
        <taxon>Lactuca</taxon>
    </lineage>
</organism>
<evidence type="ECO:0000256" key="5">
    <source>
        <dbReference type="ARBA" id="ARBA00022989"/>
    </source>
</evidence>
<dbReference type="GO" id="GO:0008324">
    <property type="term" value="F:monoatomic cation transmembrane transporter activity"/>
    <property type="evidence" value="ECO:0007669"/>
    <property type="project" value="InterPro"/>
</dbReference>
<feature type="transmembrane region" description="Helical" evidence="8">
    <location>
        <begin position="105"/>
        <end position="129"/>
    </location>
</feature>
<dbReference type="Proteomes" id="UP001177003">
    <property type="component" value="Chromosome 8"/>
</dbReference>
<feature type="transmembrane region" description="Helical" evidence="8">
    <location>
        <begin position="202"/>
        <end position="226"/>
    </location>
</feature>
<comment type="subcellular location">
    <subcellularLocation>
        <location evidence="1">Membrane</location>
        <topology evidence="1">Multi-pass membrane protein</topology>
    </subcellularLocation>
</comment>
<dbReference type="InterPro" id="IPR003445">
    <property type="entry name" value="Cat_transpt"/>
</dbReference>
<proteinExistence type="inferred from homology"/>
<dbReference type="PANTHER" id="PTHR31064:SF28">
    <property type="entry name" value="CATION TRANSPORTER"/>
    <property type="match status" value="1"/>
</dbReference>
<gene>
    <name evidence="9" type="ORF">LSALG_LOCUS36841</name>
</gene>
<dbReference type="GO" id="GO:0030001">
    <property type="term" value="P:metal ion transport"/>
    <property type="evidence" value="ECO:0007669"/>
    <property type="project" value="UniProtKB-ARBA"/>
</dbReference>
<evidence type="ECO:0008006" key="11">
    <source>
        <dbReference type="Google" id="ProtNLM"/>
    </source>
</evidence>
<evidence type="ECO:0000256" key="3">
    <source>
        <dbReference type="ARBA" id="ARBA00022448"/>
    </source>
</evidence>
<feature type="transmembrane region" description="Helical" evidence="8">
    <location>
        <begin position="21"/>
        <end position="40"/>
    </location>
</feature>
<evidence type="ECO:0000256" key="4">
    <source>
        <dbReference type="ARBA" id="ARBA00022692"/>
    </source>
</evidence>
<keyword evidence="4 8" id="KW-0812">Transmembrane</keyword>
<comment type="similarity">
    <text evidence="2">Belongs to the TrkH potassium transport family. HKT (TC 2.A.38.3) subfamily.</text>
</comment>
<feature type="transmembrane region" description="Helical" evidence="8">
    <location>
        <begin position="440"/>
        <end position="458"/>
    </location>
</feature>
<name>A0AA36EJJ6_LACSI</name>
<evidence type="ECO:0000256" key="2">
    <source>
        <dbReference type="ARBA" id="ARBA00010864"/>
    </source>
</evidence>
<keyword evidence="10" id="KW-1185">Reference proteome</keyword>
<evidence type="ECO:0000256" key="6">
    <source>
        <dbReference type="ARBA" id="ARBA00023065"/>
    </source>
</evidence>
<accession>A0AA36EJJ6</accession>
<dbReference type="InterPro" id="IPR051143">
    <property type="entry name" value="TrkH_K-transport"/>
</dbReference>
<sequence length="523" mass="59594">MVVFSYVGKKLEQLCCSCFHVLSYLKLIWFLFICFYHYVFRRMNQFFVEVFYFLSISFFGFLILNAMDPRTPSFTPRKFDLFFTSVSASTVSSMSVIEMEVFSNAQLITMTILMFIGGEVFTSMVGLFLRSCSHHSSIKEDGRVNDSMSDLGIPPSFNGQLELGTIANPEFESSKSDIFDFGNYHPEPVDDTDQLNFKSIRFLCLLVLGYLLLVQILGVVSVLVYLNVISSAKNVLEQKGLKTFTFALFTIVSTFASCGFVPTNENMMIFRKNTGLLLILIPQVLLGNNLFPSALRFSVWAIGKFKKKAETSYLLNNTREIRFHHFLSHLHSSFLVGTALVFIFVQYILFSSLEWNGDSMSGLNHYEKFIGVLFQTINTRHTGETIVDLSTIAAASLVLIVVMMYLPPYTSFLPLSGRQSSQRNSDQRKKKSRRVLLENMIFSQLAYLVIFVILVCITERKKIKEDPLNFNVLNVVVEVISAYGNVGFTTGYNCDRRIKPDGMCENKWLKKFNMNGGKSWKLL</sequence>
<dbReference type="GO" id="GO:0005886">
    <property type="term" value="C:plasma membrane"/>
    <property type="evidence" value="ECO:0007669"/>
    <property type="project" value="TreeGrafter"/>
</dbReference>